<reference evidence="11 12" key="1">
    <citation type="submission" date="2015-10" db="EMBL/GenBank/DDBJ databases">
        <title>Conservation of the essential genome among Caulobacter and Brevundimonas species.</title>
        <authorList>
            <person name="Scott D."/>
            <person name="Ely B."/>
        </authorList>
    </citation>
    <scope>NUCLEOTIDE SEQUENCE [LARGE SCALE GENOMIC DNA]</scope>
    <source>
        <strain evidence="11 12">CB4</strain>
    </source>
</reference>
<evidence type="ECO:0000256" key="4">
    <source>
        <dbReference type="ARBA" id="ARBA00022475"/>
    </source>
</evidence>
<gene>
    <name evidence="11" type="ORF">AQ619_12195</name>
</gene>
<evidence type="ECO:0000256" key="2">
    <source>
        <dbReference type="ARBA" id="ARBA00009772"/>
    </source>
</evidence>
<dbReference type="AlphaFoldDB" id="A0A0P0P0T4"/>
<dbReference type="Pfam" id="PF01311">
    <property type="entry name" value="Bac_export_1"/>
    <property type="match status" value="1"/>
</dbReference>
<keyword evidence="12" id="KW-1185">Reference proteome</keyword>
<evidence type="ECO:0000313" key="12">
    <source>
        <dbReference type="Proteomes" id="UP000056905"/>
    </source>
</evidence>
<accession>A0A0P0P0T4</accession>
<evidence type="ECO:0000256" key="7">
    <source>
        <dbReference type="ARBA" id="ARBA00023136"/>
    </source>
</evidence>
<keyword evidence="11" id="KW-0969">Cilium</keyword>
<dbReference type="Proteomes" id="UP000056905">
    <property type="component" value="Chromosome"/>
</dbReference>
<feature type="transmembrane region" description="Helical" evidence="10">
    <location>
        <begin position="77"/>
        <end position="101"/>
    </location>
</feature>
<evidence type="ECO:0000256" key="3">
    <source>
        <dbReference type="ARBA" id="ARBA00021717"/>
    </source>
</evidence>
<comment type="function">
    <text evidence="1 10">Role in flagellar biosynthesis.</text>
</comment>
<feature type="transmembrane region" description="Helical" evidence="10">
    <location>
        <begin position="39"/>
        <end position="57"/>
    </location>
</feature>
<keyword evidence="7 10" id="KW-0472">Membrane</keyword>
<dbReference type="PRINTS" id="PR00953">
    <property type="entry name" value="TYPE3IMRPROT"/>
</dbReference>
<evidence type="ECO:0000256" key="10">
    <source>
        <dbReference type="RuleBase" id="RU362071"/>
    </source>
</evidence>
<comment type="subcellular location">
    <subcellularLocation>
        <location evidence="10">Cell membrane</location>
        <topology evidence="10">Multi-pass membrane protein</topology>
    </subcellularLocation>
    <subcellularLocation>
        <location evidence="10">Bacterial flagellum basal body</location>
    </subcellularLocation>
</comment>
<dbReference type="PANTHER" id="PTHR30065">
    <property type="entry name" value="FLAGELLAR BIOSYNTHETIC PROTEIN FLIR"/>
    <property type="match status" value="1"/>
</dbReference>
<dbReference type="GO" id="GO:0009425">
    <property type="term" value="C:bacterial-type flagellum basal body"/>
    <property type="evidence" value="ECO:0007669"/>
    <property type="project" value="UniProtKB-SubCell"/>
</dbReference>
<proteinExistence type="inferred from homology"/>
<evidence type="ECO:0000256" key="6">
    <source>
        <dbReference type="ARBA" id="ARBA00022989"/>
    </source>
</evidence>
<evidence type="ECO:0000256" key="9">
    <source>
        <dbReference type="NCBIfam" id="TIGR01400"/>
    </source>
</evidence>
<feature type="transmembrane region" description="Helical" evidence="10">
    <location>
        <begin position="6"/>
        <end position="27"/>
    </location>
</feature>
<dbReference type="NCBIfam" id="TIGR01400">
    <property type="entry name" value="fliR"/>
    <property type="match status" value="1"/>
</dbReference>
<name>A0A0P0P0T4_9CAUL</name>
<feature type="transmembrane region" description="Helical" evidence="10">
    <location>
        <begin position="122"/>
        <end position="150"/>
    </location>
</feature>
<evidence type="ECO:0000313" key="11">
    <source>
        <dbReference type="EMBL" id="ALL14040.1"/>
    </source>
</evidence>
<protein>
    <recommendedName>
        <fullName evidence="3 9">Flagellar biosynthetic protein FliR</fullName>
    </recommendedName>
</protein>
<feature type="transmembrane region" description="Helical" evidence="10">
    <location>
        <begin position="179"/>
        <end position="200"/>
    </location>
</feature>
<comment type="similarity">
    <text evidence="2 10">Belongs to the FliR/MopE/SpaR family.</text>
</comment>
<dbReference type="GO" id="GO:0006605">
    <property type="term" value="P:protein targeting"/>
    <property type="evidence" value="ECO:0007669"/>
    <property type="project" value="UniProtKB-UniRule"/>
</dbReference>
<dbReference type="KEGG" id="chq:AQ619_12195"/>
<evidence type="ECO:0000256" key="5">
    <source>
        <dbReference type="ARBA" id="ARBA00022692"/>
    </source>
</evidence>
<dbReference type="GO" id="GO:0005886">
    <property type="term" value="C:plasma membrane"/>
    <property type="evidence" value="ECO:0007669"/>
    <property type="project" value="UniProtKB-SubCell"/>
</dbReference>
<keyword evidence="6 10" id="KW-1133">Transmembrane helix</keyword>
<keyword evidence="4 10" id="KW-1003">Cell membrane</keyword>
<dbReference type="InterPro" id="IPR006303">
    <property type="entry name" value="FliR"/>
</dbReference>
<evidence type="ECO:0000256" key="1">
    <source>
        <dbReference type="ARBA" id="ARBA00002578"/>
    </source>
</evidence>
<dbReference type="RefSeq" id="WP_062147882.1">
    <property type="nucleotide sequence ID" value="NZ_CP013002.1"/>
</dbReference>
<feature type="transmembrane region" description="Helical" evidence="10">
    <location>
        <begin position="212"/>
        <end position="239"/>
    </location>
</feature>
<dbReference type="GO" id="GO:0044780">
    <property type="term" value="P:bacterial-type flagellum assembly"/>
    <property type="evidence" value="ECO:0007669"/>
    <property type="project" value="UniProtKB-UniRule"/>
</dbReference>
<keyword evidence="11" id="KW-0966">Cell projection</keyword>
<keyword evidence="8 10" id="KW-0975">Bacterial flagellum</keyword>
<dbReference type="InterPro" id="IPR002010">
    <property type="entry name" value="T3SS_IM_R"/>
</dbReference>
<dbReference type="EMBL" id="CP013002">
    <property type="protein sequence ID" value="ALL14040.1"/>
    <property type="molecule type" value="Genomic_DNA"/>
</dbReference>
<keyword evidence="5 10" id="KW-0812">Transmembrane</keyword>
<sequence>MDSYATAAQVYVAGLVFARVGAMVMLMPGIGDDSVPPRIRLSFALLMALLLTPLVQNTVGGVPTSVGGLWGQVIHEILIGLMIGSVLKLFFTAMSTAGEVISMQTTLSFAQTTNPSMGQSSTAVATFLSMLGLTLIMATDLHHLFIGAIVKSYDLFPFSRAVPVNDAATLAVRTVADSFSLGVQLAAPVIVFSLVFNLAVGLVGRVMPAFQIFFVASPLSVILGLSLLALSLGGIAMVWTDRYRDLLLIFN</sequence>
<organism evidence="11 12">
    <name type="scientific">Caulobacter henricii</name>
    <dbReference type="NCBI Taxonomy" id="69395"/>
    <lineage>
        <taxon>Bacteria</taxon>
        <taxon>Pseudomonadati</taxon>
        <taxon>Pseudomonadota</taxon>
        <taxon>Alphaproteobacteria</taxon>
        <taxon>Caulobacterales</taxon>
        <taxon>Caulobacteraceae</taxon>
        <taxon>Caulobacter</taxon>
    </lineage>
</organism>
<evidence type="ECO:0000256" key="8">
    <source>
        <dbReference type="ARBA" id="ARBA00023143"/>
    </source>
</evidence>
<dbReference type="OrthoDB" id="9779817at2"/>
<dbReference type="eggNOG" id="COG1684">
    <property type="taxonomic scope" value="Bacteria"/>
</dbReference>
<dbReference type="STRING" id="69395.AQ619_12195"/>
<keyword evidence="11" id="KW-0282">Flagellum</keyword>
<dbReference type="PANTHER" id="PTHR30065:SF8">
    <property type="entry name" value="FLAGELLAR BIOSYNTHETIC PROTEIN FLIR"/>
    <property type="match status" value="1"/>
</dbReference>